<feature type="compositionally biased region" description="Gly residues" evidence="7">
    <location>
        <begin position="368"/>
        <end position="377"/>
    </location>
</feature>
<feature type="region of interest" description="Disordered" evidence="7">
    <location>
        <begin position="1"/>
        <end position="118"/>
    </location>
</feature>
<dbReference type="InterPro" id="IPR039937">
    <property type="entry name" value="SNX20/SNX21"/>
</dbReference>
<keyword evidence="9" id="KW-1185">Reference proteome</keyword>
<evidence type="ECO:0000313" key="10">
    <source>
        <dbReference type="RefSeq" id="XP_032827182.1"/>
    </source>
</evidence>
<dbReference type="PANTHER" id="PTHR20939:SF11">
    <property type="entry name" value="LD12265P"/>
    <property type="match status" value="1"/>
</dbReference>
<dbReference type="InterPro" id="IPR036871">
    <property type="entry name" value="PX_dom_sf"/>
</dbReference>
<protein>
    <submittedName>
        <fullName evidence="10 11">Sorting nexin-21-like</fullName>
    </submittedName>
</protein>
<keyword evidence="6" id="KW-0472">Membrane</keyword>
<evidence type="ECO:0000256" key="2">
    <source>
        <dbReference type="ARBA" id="ARBA00022448"/>
    </source>
</evidence>
<comment type="subcellular location">
    <subcellularLocation>
        <location evidence="1">Early endosome membrane</location>
        <topology evidence="1">Peripheral membrane protein</topology>
        <orientation evidence="1">Cytoplasmic side</orientation>
    </subcellularLocation>
</comment>
<evidence type="ECO:0000256" key="6">
    <source>
        <dbReference type="ARBA" id="ARBA00023136"/>
    </source>
</evidence>
<dbReference type="Pfam" id="PF00787">
    <property type="entry name" value="PX"/>
    <property type="match status" value="1"/>
</dbReference>
<keyword evidence="2" id="KW-0813">Transport</keyword>
<gene>
    <name evidence="10 11" type="primary">LOC116952171</name>
</gene>
<dbReference type="Gene3D" id="1.25.40.10">
    <property type="entry name" value="Tetratricopeptide repeat domain"/>
    <property type="match status" value="1"/>
</dbReference>
<dbReference type="SMART" id="SM00312">
    <property type="entry name" value="PX"/>
    <property type="match status" value="1"/>
</dbReference>
<feature type="compositionally biased region" description="Low complexity" evidence="7">
    <location>
        <begin position="26"/>
        <end position="37"/>
    </location>
</feature>
<dbReference type="KEGG" id="pmrn:116952171"/>
<dbReference type="GO" id="GO:1901981">
    <property type="term" value="F:phosphatidylinositol phosphate binding"/>
    <property type="evidence" value="ECO:0007669"/>
    <property type="project" value="TreeGrafter"/>
</dbReference>
<dbReference type="InterPro" id="IPR001683">
    <property type="entry name" value="PX_dom"/>
</dbReference>
<organism evidence="9 11">
    <name type="scientific">Petromyzon marinus</name>
    <name type="common">Sea lamprey</name>
    <dbReference type="NCBI Taxonomy" id="7757"/>
    <lineage>
        <taxon>Eukaryota</taxon>
        <taxon>Metazoa</taxon>
        <taxon>Chordata</taxon>
        <taxon>Craniata</taxon>
        <taxon>Vertebrata</taxon>
        <taxon>Cyclostomata</taxon>
        <taxon>Hyperoartia</taxon>
        <taxon>Petromyzontiformes</taxon>
        <taxon>Petromyzontidae</taxon>
        <taxon>Petromyzon</taxon>
    </lineage>
</organism>
<dbReference type="PANTHER" id="PTHR20939">
    <property type="entry name" value="SORTING NEXIN 20, 21"/>
    <property type="match status" value="1"/>
</dbReference>
<dbReference type="Proteomes" id="UP001318040">
    <property type="component" value="Chromosome 45"/>
</dbReference>
<evidence type="ECO:0000313" key="9">
    <source>
        <dbReference type="Proteomes" id="UP001318040"/>
    </source>
</evidence>
<evidence type="ECO:0000313" key="11">
    <source>
        <dbReference type="RefSeq" id="XP_032827183.1"/>
    </source>
</evidence>
<dbReference type="GO" id="GO:0015031">
    <property type="term" value="P:protein transport"/>
    <property type="evidence" value="ECO:0007669"/>
    <property type="project" value="UniProtKB-KW"/>
</dbReference>
<proteinExistence type="predicted"/>
<sequence length="444" mass="47967">MAMASKIIRKLRGGSKKSRGRGGAPGPEARPGDLAPGLEEEEDEEEAYRVAARLGGTLSFDSELPRDLSSGDSAESERATPEDAECGGLPAEVELAAGGGRGGGDEQAAGGDRADDSTRLTSALQASFRCKRDQQRRQQQRGDSLTFEVVAANVVQESGSKYVLYTVLVVTNGCLDDKKASINRRYSDFSHLHKTLLRSAPANDDKSDDNDDNMRYRRQFARQLSSVSFPSKKIAGNFTAVTIARRSRAFEQYLSHITQIPSVRGTPSLWAFFCLPDLKAGHSAIRGGDYDGALQSLTNALHLQEKIIPPPSHKWELPPTLSAMAVCCQALGRRNEAQGHCQRALQVMGSADDEDDDEDANTAAEDQGGPGVEGSGGAASRKANGGQWGDLLVALLSANVHLSWQLGLDKRESEARLQRLQGRRSAGCRSPLSLKEWVIQQHLQ</sequence>
<evidence type="ECO:0000256" key="1">
    <source>
        <dbReference type="ARBA" id="ARBA00004469"/>
    </source>
</evidence>
<keyword evidence="4" id="KW-0653">Protein transport</keyword>
<evidence type="ECO:0000256" key="3">
    <source>
        <dbReference type="ARBA" id="ARBA00022753"/>
    </source>
</evidence>
<dbReference type="Gene3D" id="3.30.1520.10">
    <property type="entry name" value="Phox-like domain"/>
    <property type="match status" value="1"/>
</dbReference>
<evidence type="ECO:0000256" key="4">
    <source>
        <dbReference type="ARBA" id="ARBA00022927"/>
    </source>
</evidence>
<accession>A0AAJ7XBJ5</accession>
<dbReference type="AlphaFoldDB" id="A0AAJ7XBJ5"/>
<keyword evidence="3" id="KW-0967">Endosome</keyword>
<dbReference type="GeneID" id="116952171"/>
<evidence type="ECO:0000256" key="7">
    <source>
        <dbReference type="SAM" id="MobiDB-lite"/>
    </source>
</evidence>
<dbReference type="InterPro" id="IPR011990">
    <property type="entry name" value="TPR-like_helical_dom_sf"/>
</dbReference>
<dbReference type="RefSeq" id="XP_032827183.1">
    <property type="nucleotide sequence ID" value="XM_032971292.1"/>
</dbReference>
<name>A0AAJ7XBJ5_PETMA</name>
<feature type="compositionally biased region" description="Basic residues" evidence="7">
    <location>
        <begin position="7"/>
        <end position="20"/>
    </location>
</feature>
<reference evidence="10 11" key="1">
    <citation type="submission" date="2025-04" db="UniProtKB">
        <authorList>
            <consortium name="RefSeq"/>
        </authorList>
    </citation>
    <scope>IDENTIFICATION</scope>
    <source>
        <tissue evidence="10 11">Sperm</tissue>
    </source>
</reference>
<dbReference type="SUPFAM" id="SSF64268">
    <property type="entry name" value="PX domain"/>
    <property type="match status" value="1"/>
</dbReference>
<dbReference type="RefSeq" id="XP_032827182.1">
    <property type="nucleotide sequence ID" value="XM_032971291.1"/>
</dbReference>
<keyword evidence="5" id="KW-0446">Lipid-binding</keyword>
<evidence type="ECO:0000259" key="8">
    <source>
        <dbReference type="PROSITE" id="PS50195"/>
    </source>
</evidence>
<feature type="region of interest" description="Disordered" evidence="7">
    <location>
        <begin position="348"/>
        <end position="381"/>
    </location>
</feature>
<feature type="domain" description="PX" evidence="8">
    <location>
        <begin position="143"/>
        <end position="280"/>
    </location>
</feature>
<dbReference type="SUPFAM" id="SSF48452">
    <property type="entry name" value="TPR-like"/>
    <property type="match status" value="1"/>
</dbReference>
<dbReference type="PROSITE" id="PS50195">
    <property type="entry name" value="PX"/>
    <property type="match status" value="1"/>
</dbReference>
<feature type="compositionally biased region" description="Acidic residues" evidence="7">
    <location>
        <begin position="351"/>
        <end position="360"/>
    </location>
</feature>
<evidence type="ECO:0000256" key="5">
    <source>
        <dbReference type="ARBA" id="ARBA00023121"/>
    </source>
</evidence>
<dbReference type="GO" id="GO:0031901">
    <property type="term" value="C:early endosome membrane"/>
    <property type="evidence" value="ECO:0007669"/>
    <property type="project" value="UniProtKB-SubCell"/>
</dbReference>